<name>A0A1H0SZU1_9BACT</name>
<protein>
    <recommendedName>
        <fullName evidence="4">GtrA-like protein</fullName>
    </recommendedName>
</protein>
<evidence type="ECO:0008006" key="4">
    <source>
        <dbReference type="Google" id="ProtNLM"/>
    </source>
</evidence>
<dbReference type="AlphaFoldDB" id="A0A1H0SZU1"/>
<keyword evidence="1" id="KW-1133">Transmembrane helix</keyword>
<accession>A0A1H0SZU1</accession>
<proteinExistence type="predicted"/>
<keyword evidence="1" id="KW-0812">Transmembrane</keyword>
<dbReference type="EMBL" id="FNJI01000021">
    <property type="protein sequence ID" value="SDP46856.1"/>
    <property type="molecule type" value="Genomic_DNA"/>
</dbReference>
<organism evidence="2 3">
    <name type="scientific">Desulforhopalus singaporensis</name>
    <dbReference type="NCBI Taxonomy" id="91360"/>
    <lineage>
        <taxon>Bacteria</taxon>
        <taxon>Pseudomonadati</taxon>
        <taxon>Thermodesulfobacteriota</taxon>
        <taxon>Desulfobulbia</taxon>
        <taxon>Desulfobulbales</taxon>
        <taxon>Desulfocapsaceae</taxon>
        <taxon>Desulforhopalus</taxon>
    </lineage>
</organism>
<sequence>MGGVLTEQFGMDGKISKIVAVGIVFLWNFYARKIILFRD</sequence>
<evidence type="ECO:0000313" key="3">
    <source>
        <dbReference type="Proteomes" id="UP000199073"/>
    </source>
</evidence>
<reference evidence="2 3" key="1">
    <citation type="submission" date="2016-10" db="EMBL/GenBank/DDBJ databases">
        <authorList>
            <person name="de Groot N.N."/>
        </authorList>
    </citation>
    <scope>NUCLEOTIDE SEQUENCE [LARGE SCALE GENOMIC DNA]</scope>
    <source>
        <strain evidence="2 3">DSM 12130</strain>
    </source>
</reference>
<keyword evidence="1" id="KW-0472">Membrane</keyword>
<gene>
    <name evidence="2" type="ORF">SAMN05660330_02862</name>
</gene>
<evidence type="ECO:0000313" key="2">
    <source>
        <dbReference type="EMBL" id="SDP46856.1"/>
    </source>
</evidence>
<evidence type="ECO:0000256" key="1">
    <source>
        <dbReference type="SAM" id="Phobius"/>
    </source>
</evidence>
<dbReference type="STRING" id="91360.SAMN05660330_02862"/>
<keyword evidence="3" id="KW-1185">Reference proteome</keyword>
<dbReference type="Proteomes" id="UP000199073">
    <property type="component" value="Unassembled WGS sequence"/>
</dbReference>
<feature type="transmembrane region" description="Helical" evidence="1">
    <location>
        <begin position="15"/>
        <end position="31"/>
    </location>
</feature>